<evidence type="ECO:0000259" key="2">
    <source>
        <dbReference type="Pfam" id="PF24784"/>
    </source>
</evidence>
<name>A0AA88YAK2_PINIB</name>
<dbReference type="InterPro" id="IPR057626">
    <property type="entry name" value="S-S_Temptin"/>
</dbReference>
<dbReference type="Pfam" id="PF24784">
    <property type="entry name" value="Temptin_C"/>
    <property type="match status" value="1"/>
</dbReference>
<comment type="caution">
    <text evidence="3">The sequence shown here is derived from an EMBL/GenBank/DDBJ whole genome shotgun (WGS) entry which is preliminary data.</text>
</comment>
<dbReference type="PANTHER" id="PTHR34737:SF2">
    <property type="entry name" value="EF-HAND DOMAIN-CONTAINING PROTEIN"/>
    <property type="match status" value="1"/>
</dbReference>
<feature type="chain" id="PRO_5041659137" description="Temptin Cys/Cys disulfide domain-containing protein" evidence="1">
    <location>
        <begin position="18"/>
        <end position="151"/>
    </location>
</feature>
<sequence length="151" mass="16478">MERIIVVALCLIGTSFSYKSFQSAFPNGKSVPNPCLTPAVWDAVGHYNPSRHTIFKNPFARDFLLNNFKWTPALCLMDSDNDGRTNGEELGDPSCVWSVGRTPEFPASGHPGICEPIGSSQCRSQHFACDCLENCPGLENAIPSGPHRGNH</sequence>
<gene>
    <name evidence="3" type="ORF">FSP39_015403</name>
</gene>
<evidence type="ECO:0000256" key="1">
    <source>
        <dbReference type="SAM" id="SignalP"/>
    </source>
</evidence>
<evidence type="ECO:0000313" key="4">
    <source>
        <dbReference type="Proteomes" id="UP001186944"/>
    </source>
</evidence>
<protein>
    <recommendedName>
        <fullName evidence="2">Temptin Cys/Cys disulfide domain-containing protein</fullName>
    </recommendedName>
</protein>
<reference evidence="3" key="1">
    <citation type="submission" date="2019-08" db="EMBL/GenBank/DDBJ databases">
        <title>The improved chromosome-level genome for the pearl oyster Pinctada fucata martensii using PacBio sequencing and Hi-C.</title>
        <authorList>
            <person name="Zheng Z."/>
        </authorList>
    </citation>
    <scope>NUCLEOTIDE SEQUENCE</scope>
    <source>
        <strain evidence="3">ZZ-2019</strain>
        <tissue evidence="3">Adductor muscle</tissue>
    </source>
</reference>
<evidence type="ECO:0000313" key="3">
    <source>
        <dbReference type="EMBL" id="KAK3095499.1"/>
    </source>
</evidence>
<dbReference type="AlphaFoldDB" id="A0AA88YAK2"/>
<keyword evidence="4" id="KW-1185">Reference proteome</keyword>
<dbReference type="EMBL" id="VSWD01000008">
    <property type="protein sequence ID" value="KAK3095499.1"/>
    <property type="molecule type" value="Genomic_DNA"/>
</dbReference>
<accession>A0AA88YAK2</accession>
<feature type="signal peptide" evidence="1">
    <location>
        <begin position="1"/>
        <end position="17"/>
    </location>
</feature>
<dbReference type="Proteomes" id="UP001186944">
    <property type="component" value="Unassembled WGS sequence"/>
</dbReference>
<dbReference type="PANTHER" id="PTHR34737">
    <property type="entry name" value="EF-HAND DOMAIN-CONTAINING PROTEIN"/>
    <property type="match status" value="1"/>
</dbReference>
<proteinExistence type="predicted"/>
<organism evidence="3 4">
    <name type="scientific">Pinctada imbricata</name>
    <name type="common">Atlantic pearl-oyster</name>
    <name type="synonym">Pinctada martensii</name>
    <dbReference type="NCBI Taxonomy" id="66713"/>
    <lineage>
        <taxon>Eukaryota</taxon>
        <taxon>Metazoa</taxon>
        <taxon>Spiralia</taxon>
        <taxon>Lophotrochozoa</taxon>
        <taxon>Mollusca</taxon>
        <taxon>Bivalvia</taxon>
        <taxon>Autobranchia</taxon>
        <taxon>Pteriomorphia</taxon>
        <taxon>Pterioida</taxon>
        <taxon>Pterioidea</taxon>
        <taxon>Pteriidae</taxon>
        <taxon>Pinctada</taxon>
    </lineage>
</organism>
<keyword evidence="1" id="KW-0732">Signal</keyword>
<dbReference type="InterPro" id="IPR055313">
    <property type="entry name" value="Temptin-like"/>
</dbReference>
<feature type="domain" description="Temptin Cys/Cys disulfide" evidence="2">
    <location>
        <begin position="17"/>
        <end position="113"/>
    </location>
</feature>